<dbReference type="GO" id="GO:0005524">
    <property type="term" value="F:ATP binding"/>
    <property type="evidence" value="ECO:0007669"/>
    <property type="project" value="UniProtKB-KW"/>
</dbReference>
<protein>
    <recommendedName>
        <fullName evidence="9">ABC transporter domain-containing protein</fullName>
    </recommendedName>
</protein>
<evidence type="ECO:0000256" key="2">
    <source>
        <dbReference type="ARBA" id="ARBA00022692"/>
    </source>
</evidence>
<feature type="non-terminal residue" evidence="10">
    <location>
        <position position="1550"/>
    </location>
</feature>
<dbReference type="PANTHER" id="PTHR19229">
    <property type="entry name" value="ATP-BINDING CASSETTE TRANSPORTER SUBFAMILY A ABCA"/>
    <property type="match status" value="1"/>
</dbReference>
<proteinExistence type="predicted"/>
<feature type="transmembrane region" description="Helical" evidence="8">
    <location>
        <begin position="1118"/>
        <end position="1139"/>
    </location>
</feature>
<feature type="transmembrane region" description="Helical" evidence="8">
    <location>
        <begin position="342"/>
        <end position="360"/>
    </location>
</feature>
<evidence type="ECO:0000256" key="3">
    <source>
        <dbReference type="ARBA" id="ARBA00022741"/>
    </source>
</evidence>
<dbReference type="CDD" id="cd03263">
    <property type="entry name" value="ABC_subfamily_A"/>
    <property type="match status" value="2"/>
</dbReference>
<feature type="compositionally biased region" description="Polar residues" evidence="7">
    <location>
        <begin position="842"/>
        <end position="851"/>
    </location>
</feature>
<dbReference type="PROSITE" id="PS50893">
    <property type="entry name" value="ABC_TRANSPORTER_2"/>
    <property type="match status" value="2"/>
</dbReference>
<dbReference type="PROSITE" id="PS00211">
    <property type="entry name" value="ABC_TRANSPORTER_1"/>
    <property type="match status" value="1"/>
</dbReference>
<feature type="transmembrane region" description="Helical" evidence="8">
    <location>
        <begin position="27"/>
        <end position="48"/>
    </location>
</feature>
<keyword evidence="4" id="KW-0067">ATP-binding</keyword>
<dbReference type="PANTHER" id="PTHR19229:SF274">
    <property type="entry name" value="ABC-TYPE ORGANIC ANION TRANSPORTER ABCA8"/>
    <property type="match status" value="1"/>
</dbReference>
<dbReference type="EMBL" id="JACVVK020000006">
    <property type="protein sequence ID" value="KAK7506564.1"/>
    <property type="molecule type" value="Genomic_DNA"/>
</dbReference>
<dbReference type="InterPro" id="IPR013525">
    <property type="entry name" value="ABC2_TM"/>
</dbReference>
<comment type="caution">
    <text evidence="10">The sequence shown here is derived from an EMBL/GenBank/DDBJ whole genome shotgun (WGS) entry which is preliminary data.</text>
</comment>
<feature type="domain" description="ABC transporter" evidence="9">
    <location>
        <begin position="1347"/>
        <end position="1550"/>
    </location>
</feature>
<sequence length="1550" mass="171405">MKAGWFAQLKTLLWRNILLKRRNRGQLFQEVFFPIMYLGILVMIKVLAQPDVKPPVSFPVNHLANFSFDTRRQIFVTAPNGFDVNATMAKISARLNGAQALQFRTFASQQEAEDEYLKNNESNGDPVGIMFGYNSESSGGKSYAIRMSAGASVDSDKTFTQDQGGCRGGDNANGAGLGNCDVNKYLVSGFAQLQSAIDQVLIENETSSMLPSTKVDVQMMPKDEYTPNLSYLQTFSSIYFVLAYSFFVNFLTVNLVAEKEKKIREGMLMMGLRNSVFWLSWSLVYFVLILVVTIIVTVIAVAAKFFENSNAFLLFAMLMLYGLSIIALAFLLTPFFKQAKPAGLVASFATLLCSLVYLAVSQTRTYTNNTVENSVPEAAQWAMCLLSPCALALAIDQGIYLDVAKGGMNFDTINEGFFPLSAPLVMLLVDVILYFLLAIYLDHVIPGEFGPRYSPLFCLKRSYWFPNKQGSGERTYLMNGIGQGDHDDVITGPNIEPVSADMRSKRTLRIMNITKIFKSKQETTTAVNQLSLDMYEGQITALLGHNGAGKTTLINMLTGVMPPTSGTATINGLDVACSGDMEEIRTMCGICPQHNILYDELTAEEHLRIFAGIKGVPEDKIDGQVQQALKDVDMPDQAAVLASKLSGGQKRKLSVAMALIGDPKIIFLDEPTAGMDPYSRRHLWSLLKTSKEGRVILLTTHFMDEADILADRKAIVSKGKLQCVGSSLFLKNKFGIGYHLNMVVEPTCNHETVTTFLQNHVNGIEFQRSHGKELAYTIPLAEVANFADLFKALEATSEGGETKAQSLAILNYGVSMPTLEEVFLKLEEDEEIADDEHGEENPSYNNSTSNLARVGKSPDQIHLDVRSPAMSPTEILPTVQEDAHRTWQCFLVMMKIRFRILVRSPAALIFMIILPIGLVAGALAISKTSSTSDNIPKHKQLVADMYARPQGLAEDSQNRPDYLLFDAVNDATSQSFSDALNATYSVTKYQAGSVNVSNIRPHYLGTTLSAFNTSTNVLNSYVALYNDSAVHSLPAIINAISNVILRLKLGSGSTQNISAYSLPWPNTDNKQYDGGAFSSALMVGIAFSLVAPTFAMNWKCKSQLRISGMTFHMYWGTTYVFSLIVYLIPATAVLILALAMQVPSLSTTGAVIMLILMFITFIPACLMFSLVCSFAFEKFETAQAVLPNVFTWAGMVPYITISMLDMLATESVATILHYVFLFIDPLYSIFGSFYYIDKVYRTALFSRQEVTVGDYFVFENNIIICLIVNVLDLFVGYLLLRILDVRSNGGTVRDALSFGSSNLVQDTPEENTDRIMGEDVDVTKERERVETLERSGTGDAETVAYVRQLKRVFVKEGSKQWGKKKEADKKKVAVRNLSFAVNKGEVFGLLGPNGAGKTTALSMMTGEVHPTQGKVVVANHQIRSNMSDAFQQLGFCPQHDALWELARLEEHLEFFVEHLRLQEHRKKNSKKLSGGTKRKLSYAMAMLGNPKVVLLDEPSTGMDPKSKRFLWDTISSSFEGQDRGAILTTHYMEEADALCTRVGIMVNGQM</sequence>
<dbReference type="Pfam" id="PF12698">
    <property type="entry name" value="ABC2_membrane_3"/>
    <property type="match status" value="2"/>
</dbReference>
<dbReference type="GO" id="GO:0016020">
    <property type="term" value="C:membrane"/>
    <property type="evidence" value="ECO:0007669"/>
    <property type="project" value="UniProtKB-SubCell"/>
</dbReference>
<organism evidence="10 11">
    <name type="scientific">Batillaria attramentaria</name>
    <dbReference type="NCBI Taxonomy" id="370345"/>
    <lineage>
        <taxon>Eukaryota</taxon>
        <taxon>Metazoa</taxon>
        <taxon>Spiralia</taxon>
        <taxon>Lophotrochozoa</taxon>
        <taxon>Mollusca</taxon>
        <taxon>Gastropoda</taxon>
        <taxon>Caenogastropoda</taxon>
        <taxon>Sorbeoconcha</taxon>
        <taxon>Cerithioidea</taxon>
        <taxon>Batillariidae</taxon>
        <taxon>Batillaria</taxon>
    </lineage>
</organism>
<evidence type="ECO:0000259" key="9">
    <source>
        <dbReference type="PROSITE" id="PS50893"/>
    </source>
</evidence>
<dbReference type="InterPro" id="IPR017871">
    <property type="entry name" value="ABC_transporter-like_CS"/>
</dbReference>
<keyword evidence="6 8" id="KW-0472">Membrane</keyword>
<comment type="subcellular location">
    <subcellularLocation>
        <location evidence="1">Membrane</location>
        <topology evidence="1">Multi-pass membrane protein</topology>
    </subcellularLocation>
</comment>
<feature type="transmembrane region" description="Helical" evidence="8">
    <location>
        <begin position="1215"/>
        <end position="1236"/>
    </location>
</feature>
<feature type="transmembrane region" description="Helical" evidence="8">
    <location>
        <begin position="1188"/>
        <end position="1208"/>
    </location>
</feature>
<feature type="transmembrane region" description="Helical" evidence="8">
    <location>
        <begin position="1256"/>
        <end position="1280"/>
    </location>
</feature>
<keyword evidence="11" id="KW-1185">Reference proteome</keyword>
<feature type="domain" description="ABC transporter" evidence="9">
    <location>
        <begin position="508"/>
        <end position="743"/>
    </location>
</feature>
<gene>
    <name evidence="10" type="ORF">BaRGS_00002039</name>
</gene>
<evidence type="ECO:0000256" key="5">
    <source>
        <dbReference type="ARBA" id="ARBA00022989"/>
    </source>
</evidence>
<dbReference type="SMART" id="SM00382">
    <property type="entry name" value="AAA"/>
    <property type="match status" value="2"/>
</dbReference>
<feature type="transmembrane region" description="Helical" evidence="8">
    <location>
        <begin position="312"/>
        <end position="335"/>
    </location>
</feature>
<evidence type="ECO:0000313" key="11">
    <source>
        <dbReference type="Proteomes" id="UP001519460"/>
    </source>
</evidence>
<feature type="transmembrane region" description="Helical" evidence="8">
    <location>
        <begin position="906"/>
        <end position="925"/>
    </location>
</feature>
<feature type="transmembrane region" description="Helical" evidence="8">
    <location>
        <begin position="1151"/>
        <end position="1176"/>
    </location>
</feature>
<reference evidence="10 11" key="1">
    <citation type="journal article" date="2023" name="Sci. Data">
        <title>Genome assembly of the Korean intertidal mud-creeper Batillaria attramentaria.</title>
        <authorList>
            <person name="Patra A.K."/>
            <person name="Ho P.T."/>
            <person name="Jun S."/>
            <person name="Lee S.J."/>
            <person name="Kim Y."/>
            <person name="Won Y.J."/>
        </authorList>
    </citation>
    <scope>NUCLEOTIDE SEQUENCE [LARGE SCALE GENOMIC DNA]</scope>
    <source>
        <strain evidence="10">Wonlab-2016</strain>
    </source>
</reference>
<evidence type="ECO:0000256" key="6">
    <source>
        <dbReference type="ARBA" id="ARBA00023136"/>
    </source>
</evidence>
<keyword evidence="3" id="KW-0547">Nucleotide-binding</keyword>
<dbReference type="Pfam" id="PF00005">
    <property type="entry name" value="ABC_tran"/>
    <property type="match status" value="2"/>
</dbReference>
<evidence type="ECO:0000256" key="4">
    <source>
        <dbReference type="ARBA" id="ARBA00022840"/>
    </source>
</evidence>
<dbReference type="SUPFAM" id="SSF52540">
    <property type="entry name" value="P-loop containing nucleoside triphosphate hydrolases"/>
    <property type="match status" value="2"/>
</dbReference>
<feature type="transmembrane region" description="Helical" evidence="8">
    <location>
        <begin position="422"/>
        <end position="441"/>
    </location>
</feature>
<keyword evidence="5 8" id="KW-1133">Transmembrane helix</keyword>
<dbReference type="InterPro" id="IPR027417">
    <property type="entry name" value="P-loop_NTPase"/>
</dbReference>
<dbReference type="InterPro" id="IPR003593">
    <property type="entry name" value="AAA+_ATPase"/>
</dbReference>
<dbReference type="InterPro" id="IPR026082">
    <property type="entry name" value="ABCA"/>
</dbReference>
<accession>A0ABD0M413</accession>
<feature type="transmembrane region" description="Helical" evidence="8">
    <location>
        <begin position="238"/>
        <end position="257"/>
    </location>
</feature>
<dbReference type="FunFam" id="3.40.50.300:FF:000933">
    <property type="entry name" value="ABC transporter A family member 7"/>
    <property type="match status" value="1"/>
</dbReference>
<dbReference type="Proteomes" id="UP001519460">
    <property type="component" value="Unassembled WGS sequence"/>
</dbReference>
<evidence type="ECO:0000256" key="1">
    <source>
        <dbReference type="ARBA" id="ARBA00004141"/>
    </source>
</evidence>
<feature type="transmembrane region" description="Helical" evidence="8">
    <location>
        <begin position="278"/>
        <end position="306"/>
    </location>
</feature>
<dbReference type="InterPro" id="IPR003439">
    <property type="entry name" value="ABC_transporter-like_ATP-bd"/>
</dbReference>
<feature type="region of interest" description="Disordered" evidence="7">
    <location>
        <begin position="832"/>
        <end position="851"/>
    </location>
</feature>
<dbReference type="Gene3D" id="3.40.50.300">
    <property type="entry name" value="P-loop containing nucleotide triphosphate hydrolases"/>
    <property type="match status" value="2"/>
</dbReference>
<evidence type="ECO:0000256" key="7">
    <source>
        <dbReference type="SAM" id="MobiDB-lite"/>
    </source>
</evidence>
<feature type="transmembrane region" description="Helical" evidence="8">
    <location>
        <begin position="1080"/>
        <end position="1098"/>
    </location>
</feature>
<evidence type="ECO:0000256" key="8">
    <source>
        <dbReference type="SAM" id="Phobius"/>
    </source>
</evidence>
<name>A0ABD0M413_9CAEN</name>
<keyword evidence="2 8" id="KW-0812">Transmembrane</keyword>
<evidence type="ECO:0000313" key="10">
    <source>
        <dbReference type="EMBL" id="KAK7506564.1"/>
    </source>
</evidence>